<evidence type="ECO:0008006" key="3">
    <source>
        <dbReference type="Google" id="ProtNLM"/>
    </source>
</evidence>
<dbReference type="HOGENOM" id="CLU_046404_7_3_9"/>
<dbReference type="PANTHER" id="PTHR30298">
    <property type="entry name" value="H REPEAT-ASSOCIATED PREDICTED TRANSPOSASE"/>
    <property type="match status" value="1"/>
</dbReference>
<organism evidence="1 2">
    <name type="scientific">Tepidanaerobacter acetatoxydans (strain DSM 21804 / JCM 16047 / Re1)</name>
    <dbReference type="NCBI Taxonomy" id="1209989"/>
    <lineage>
        <taxon>Bacteria</taxon>
        <taxon>Bacillati</taxon>
        <taxon>Bacillota</taxon>
        <taxon>Clostridia</taxon>
        <taxon>Thermosediminibacterales</taxon>
        <taxon>Tepidanaerobacteraceae</taxon>
        <taxon>Tepidanaerobacter</taxon>
    </lineage>
</organism>
<gene>
    <name evidence="1" type="primary">yafF</name>
    <name evidence="1" type="ordered locus">TEPIRE1_1666</name>
</gene>
<evidence type="ECO:0000313" key="2">
    <source>
        <dbReference type="Proteomes" id="UP000010802"/>
    </source>
</evidence>
<dbReference type="PANTHER" id="PTHR30298:SF0">
    <property type="entry name" value="PROTEIN YBFL-RELATED"/>
    <property type="match status" value="1"/>
</dbReference>
<sequence>MHWSLDVTFNEDSTRVRKDNAPENLSVLHKFAVNILKLEKSKKRRSLKAKRFKASGSLSYLEKVLSCISAD</sequence>
<keyword evidence="2" id="KW-1185">Reference proteome</keyword>
<name>L0RZJ5_TEPAE</name>
<dbReference type="KEGG" id="tae:TepiRe1_1666"/>
<proteinExistence type="predicted"/>
<dbReference type="PATRIC" id="fig|1209989.3.peg.1912"/>
<dbReference type="InterPro" id="IPR051698">
    <property type="entry name" value="Transposase_11-like"/>
</dbReference>
<dbReference type="AlphaFoldDB" id="L0RZJ5"/>
<dbReference type="EMBL" id="HF563609">
    <property type="protein sequence ID" value="CCP26445.1"/>
    <property type="molecule type" value="Genomic_DNA"/>
</dbReference>
<accession>L0RZJ5</accession>
<protein>
    <recommendedName>
        <fullName evidence="3">Transposase</fullName>
    </recommendedName>
</protein>
<dbReference type="Proteomes" id="UP000010802">
    <property type="component" value="Chromosome"/>
</dbReference>
<dbReference type="eggNOG" id="COG5433">
    <property type="taxonomic scope" value="Bacteria"/>
</dbReference>
<evidence type="ECO:0000313" key="1">
    <source>
        <dbReference type="EMBL" id="CCP26445.1"/>
    </source>
</evidence>
<reference evidence="2" key="1">
    <citation type="journal article" date="2013" name="Genome Announc.">
        <title>First genome sequence of a syntrophic acetate-oxidizing bacterium, Tepidanaerobacter acetatoxydans strain Re1.</title>
        <authorList>
            <person name="Manzoor S."/>
            <person name="Bongcam-Rudloff E."/>
            <person name="Schnurer A."/>
            <person name="Muller B."/>
        </authorList>
    </citation>
    <scope>NUCLEOTIDE SEQUENCE [LARGE SCALE GENOMIC DNA]</scope>
    <source>
        <strain evidence="2">Re1</strain>
    </source>
</reference>